<accession>A0A6J8C0D9</accession>
<feature type="compositionally biased region" description="Basic residues" evidence="1">
    <location>
        <begin position="204"/>
        <end position="213"/>
    </location>
</feature>
<reference evidence="2 3" key="1">
    <citation type="submission" date="2020-06" db="EMBL/GenBank/DDBJ databases">
        <authorList>
            <person name="Li R."/>
            <person name="Bekaert M."/>
        </authorList>
    </citation>
    <scope>NUCLEOTIDE SEQUENCE [LARGE SCALE GENOMIC DNA]</scope>
    <source>
        <strain evidence="3">wild</strain>
    </source>
</reference>
<evidence type="ECO:0000313" key="2">
    <source>
        <dbReference type="EMBL" id="CAC5388499.1"/>
    </source>
</evidence>
<evidence type="ECO:0000313" key="3">
    <source>
        <dbReference type="Proteomes" id="UP000507470"/>
    </source>
</evidence>
<evidence type="ECO:0000256" key="1">
    <source>
        <dbReference type="SAM" id="MobiDB-lite"/>
    </source>
</evidence>
<organism evidence="2 3">
    <name type="scientific">Mytilus coruscus</name>
    <name type="common">Sea mussel</name>
    <dbReference type="NCBI Taxonomy" id="42192"/>
    <lineage>
        <taxon>Eukaryota</taxon>
        <taxon>Metazoa</taxon>
        <taxon>Spiralia</taxon>
        <taxon>Lophotrochozoa</taxon>
        <taxon>Mollusca</taxon>
        <taxon>Bivalvia</taxon>
        <taxon>Autobranchia</taxon>
        <taxon>Pteriomorphia</taxon>
        <taxon>Mytilida</taxon>
        <taxon>Mytiloidea</taxon>
        <taxon>Mytilidae</taxon>
        <taxon>Mytilinae</taxon>
        <taxon>Mytilus</taxon>
    </lineage>
</organism>
<dbReference type="AlphaFoldDB" id="A0A6J8C0D9"/>
<name>A0A6J8C0D9_MYTCO</name>
<proteinExistence type="predicted"/>
<feature type="region of interest" description="Disordered" evidence="1">
    <location>
        <begin position="194"/>
        <end position="220"/>
    </location>
</feature>
<dbReference type="EMBL" id="CACVKT020004173">
    <property type="protein sequence ID" value="CAC5388499.1"/>
    <property type="molecule type" value="Genomic_DNA"/>
</dbReference>
<gene>
    <name evidence="2" type="ORF">MCOR_23755</name>
</gene>
<dbReference type="Proteomes" id="UP000507470">
    <property type="component" value="Unassembled WGS sequence"/>
</dbReference>
<keyword evidence="3" id="KW-1185">Reference proteome</keyword>
<protein>
    <submittedName>
        <fullName evidence="2">Uncharacterized protein</fullName>
    </submittedName>
</protein>
<sequence>MELPNELKALLVTLKLDSKEPEYKFSASSEQVSVQLTWIKAKEPGNLRLSLKKKKRPPSTRKRNANRFAQWMYTKTTVVPAVAQKQNTEAIVDHNRQTEATYTIVGKLLTPTKYRGEPVGVVINKDIVTCPYNPKKTCHRVIYYTSTKERGKRSRIYFDEGFDIDNPDLLTTTPHTSSLNLQSKEAIEAAILSERPNTPYQQQHRSRCRMKARRQADPNL</sequence>